<reference evidence="1 2" key="1">
    <citation type="journal article" date="2013" name="PLoS ONE">
        <title>Lactobacillus paracasei comparative genomics: towards species pan-genome definition and exploitation of diversity.</title>
        <authorList>
            <person name="Smokvina T."/>
            <person name="Wels M."/>
            <person name="Polka J."/>
            <person name="Chervaux C."/>
            <person name="Brisse S."/>
            <person name="Boekhorst J."/>
            <person name="van Hylckama Vlieg J.E."/>
            <person name="Siezen R.J."/>
        </authorList>
    </citation>
    <scope>NUCLEOTIDE SEQUENCE [LARGE SCALE GENOMIC DNA]</scope>
    <source>
        <strain evidence="1 2">Lpp123</strain>
    </source>
</reference>
<feature type="non-terminal residue" evidence="1">
    <location>
        <position position="1"/>
    </location>
</feature>
<protein>
    <submittedName>
        <fullName evidence="1">Lactate utilization protein A</fullName>
    </submittedName>
</protein>
<comment type="caution">
    <text evidence="1">The sequence shown here is derived from an EMBL/GenBank/DDBJ whole genome shotgun (WGS) entry which is preliminary data.</text>
</comment>
<evidence type="ECO:0000313" key="2">
    <source>
        <dbReference type="Proteomes" id="UP000014316"/>
    </source>
</evidence>
<accession>A0A829GBL7</accession>
<dbReference type="Proteomes" id="UP000014316">
    <property type="component" value="Unassembled WGS sequence"/>
</dbReference>
<name>A0A829GBL7_LACPA</name>
<dbReference type="AlphaFoldDB" id="A0A829GBL7"/>
<dbReference type="EMBL" id="ANJW01000597">
    <property type="protein sequence ID" value="EPC52503.1"/>
    <property type="molecule type" value="Genomic_DNA"/>
</dbReference>
<organism evidence="1 2">
    <name type="scientific">Lacticaseibacillus paracasei subsp. paracasei Lpp123</name>
    <dbReference type="NCBI Taxonomy" id="1256201"/>
    <lineage>
        <taxon>Bacteria</taxon>
        <taxon>Bacillati</taxon>
        <taxon>Bacillota</taxon>
        <taxon>Bacilli</taxon>
        <taxon>Lactobacillales</taxon>
        <taxon>Lactobacillaceae</taxon>
        <taxon>Lacticaseibacillus</taxon>
    </lineage>
</organism>
<proteinExistence type="predicted"/>
<evidence type="ECO:0000313" key="1">
    <source>
        <dbReference type="EMBL" id="EPC52503.1"/>
    </source>
</evidence>
<sequence length="44" mass="5166">YFRSLLSPSGKIKIMHIAEVLNHNVDPKRIKFHDPLPVEQEVRL</sequence>
<gene>
    <name evidence="1" type="ORF">Lpp123_10051</name>
</gene>